<evidence type="ECO:0000313" key="2">
    <source>
        <dbReference type="EMBL" id="ORY14505.1"/>
    </source>
</evidence>
<evidence type="ECO:0000313" key="3">
    <source>
        <dbReference type="Proteomes" id="UP000193144"/>
    </source>
</evidence>
<accession>A0A1Y1ZXK1</accession>
<gene>
    <name evidence="2" type="ORF">BCR34DRAFT_227596</name>
</gene>
<proteinExistence type="predicted"/>
<evidence type="ECO:0000256" key="1">
    <source>
        <dbReference type="SAM" id="MobiDB-lite"/>
    </source>
</evidence>
<feature type="region of interest" description="Disordered" evidence="1">
    <location>
        <begin position="58"/>
        <end position="78"/>
    </location>
</feature>
<dbReference type="Proteomes" id="UP000193144">
    <property type="component" value="Unassembled WGS sequence"/>
</dbReference>
<dbReference type="EMBL" id="MCFA01000032">
    <property type="protein sequence ID" value="ORY14505.1"/>
    <property type="molecule type" value="Genomic_DNA"/>
</dbReference>
<organism evidence="2 3">
    <name type="scientific">Clohesyomyces aquaticus</name>
    <dbReference type="NCBI Taxonomy" id="1231657"/>
    <lineage>
        <taxon>Eukaryota</taxon>
        <taxon>Fungi</taxon>
        <taxon>Dikarya</taxon>
        <taxon>Ascomycota</taxon>
        <taxon>Pezizomycotina</taxon>
        <taxon>Dothideomycetes</taxon>
        <taxon>Pleosporomycetidae</taxon>
        <taxon>Pleosporales</taxon>
        <taxon>Lindgomycetaceae</taxon>
        <taxon>Clohesyomyces</taxon>
    </lineage>
</organism>
<reference evidence="2 3" key="1">
    <citation type="submission" date="2016-07" db="EMBL/GenBank/DDBJ databases">
        <title>Pervasive Adenine N6-methylation of Active Genes in Fungi.</title>
        <authorList>
            <consortium name="DOE Joint Genome Institute"/>
            <person name="Mondo S.J."/>
            <person name="Dannebaum R.O."/>
            <person name="Kuo R.C."/>
            <person name="Labutti K."/>
            <person name="Haridas S."/>
            <person name="Kuo A."/>
            <person name="Salamov A."/>
            <person name="Ahrendt S.R."/>
            <person name="Lipzen A."/>
            <person name="Sullivan W."/>
            <person name="Andreopoulos W.B."/>
            <person name="Clum A."/>
            <person name="Lindquist E."/>
            <person name="Daum C."/>
            <person name="Ramamoorthy G.K."/>
            <person name="Gryganskyi A."/>
            <person name="Culley D."/>
            <person name="Magnuson J.K."/>
            <person name="James T.Y."/>
            <person name="O'Malley M.A."/>
            <person name="Stajich J.E."/>
            <person name="Spatafora J.W."/>
            <person name="Visel A."/>
            <person name="Grigoriev I.V."/>
        </authorList>
    </citation>
    <scope>NUCLEOTIDE SEQUENCE [LARGE SCALE GENOMIC DNA]</scope>
    <source>
        <strain evidence="2 3">CBS 115471</strain>
    </source>
</reference>
<dbReference type="AlphaFoldDB" id="A0A1Y1ZXK1"/>
<protein>
    <submittedName>
        <fullName evidence="2">Uncharacterized protein</fullName>
    </submittedName>
</protein>
<comment type="caution">
    <text evidence="2">The sequence shown here is derived from an EMBL/GenBank/DDBJ whole genome shotgun (WGS) entry which is preliminary data.</text>
</comment>
<name>A0A1Y1ZXK1_9PLEO</name>
<sequence length="161" mass="17555">MPSPSRVRYLRKTHDSAFVAHFPPSEIGSQSLALDFHVSTRRLRHLDLQVKGQSTFLSGIRTPSRDPTDSRTSTPHRNIPAAEPKAIKANISNLTFETPGCTTAPGAPATVELPAGVACPLPVLSFPVDVRFPLHRTNCQRLFGVQSIRSPTVCSCARQCK</sequence>
<keyword evidence="3" id="KW-1185">Reference proteome</keyword>